<dbReference type="InterPro" id="IPR052155">
    <property type="entry name" value="Biofilm_reg_signaling"/>
</dbReference>
<comment type="caution">
    <text evidence="4">The sequence shown here is derived from an EMBL/GenBank/DDBJ whole genome shotgun (WGS) entry which is preliminary data.</text>
</comment>
<feature type="transmembrane region" description="Helical" evidence="1">
    <location>
        <begin position="198"/>
        <end position="216"/>
    </location>
</feature>
<dbReference type="RefSeq" id="WP_211463833.1">
    <property type="nucleotide sequence ID" value="NZ_JAGSXH010000004.1"/>
</dbReference>
<feature type="domain" description="EAL" evidence="2">
    <location>
        <begin position="417"/>
        <end position="670"/>
    </location>
</feature>
<evidence type="ECO:0000259" key="3">
    <source>
        <dbReference type="PROSITE" id="PS50887"/>
    </source>
</evidence>
<evidence type="ECO:0000313" key="5">
    <source>
        <dbReference type="Proteomes" id="UP000677913"/>
    </source>
</evidence>
<dbReference type="Gene3D" id="3.20.20.450">
    <property type="entry name" value="EAL domain"/>
    <property type="match status" value="1"/>
</dbReference>
<dbReference type="Gene3D" id="3.30.70.270">
    <property type="match status" value="1"/>
</dbReference>
<dbReference type="SUPFAM" id="SSF141868">
    <property type="entry name" value="EAL domain-like"/>
    <property type="match status" value="1"/>
</dbReference>
<accession>A0A8J7WI99</accession>
<dbReference type="CDD" id="cd01948">
    <property type="entry name" value="EAL"/>
    <property type="match status" value="1"/>
</dbReference>
<protein>
    <submittedName>
        <fullName evidence="4">Bifunctional diguanylate cyclase/phosphodiesterase</fullName>
    </submittedName>
</protein>
<dbReference type="PROSITE" id="PS50887">
    <property type="entry name" value="GGDEF"/>
    <property type="match status" value="1"/>
</dbReference>
<dbReference type="InterPro" id="IPR029787">
    <property type="entry name" value="Nucleotide_cyclase"/>
</dbReference>
<feature type="transmembrane region" description="Helical" evidence="1">
    <location>
        <begin position="20"/>
        <end position="40"/>
    </location>
</feature>
<dbReference type="SUPFAM" id="SSF55073">
    <property type="entry name" value="Nucleotide cyclase"/>
    <property type="match status" value="1"/>
</dbReference>
<organism evidence="4 5">
    <name type="scientific">Actinocrinis puniceicyclus</name>
    <dbReference type="NCBI Taxonomy" id="977794"/>
    <lineage>
        <taxon>Bacteria</taxon>
        <taxon>Bacillati</taxon>
        <taxon>Actinomycetota</taxon>
        <taxon>Actinomycetes</taxon>
        <taxon>Catenulisporales</taxon>
        <taxon>Actinospicaceae</taxon>
        <taxon>Actinocrinis</taxon>
    </lineage>
</organism>
<feature type="transmembrane region" description="Helical" evidence="1">
    <location>
        <begin position="52"/>
        <end position="70"/>
    </location>
</feature>
<dbReference type="PROSITE" id="PS50883">
    <property type="entry name" value="EAL"/>
    <property type="match status" value="1"/>
</dbReference>
<dbReference type="PROSITE" id="PS51257">
    <property type="entry name" value="PROKAR_LIPOPROTEIN"/>
    <property type="match status" value="1"/>
</dbReference>
<evidence type="ECO:0000313" key="4">
    <source>
        <dbReference type="EMBL" id="MBS2961803.1"/>
    </source>
</evidence>
<feature type="transmembrane region" description="Helical" evidence="1">
    <location>
        <begin position="123"/>
        <end position="145"/>
    </location>
</feature>
<dbReference type="AlphaFoldDB" id="A0A8J7WI99"/>
<dbReference type="SMART" id="SM00267">
    <property type="entry name" value="GGDEF"/>
    <property type="match status" value="1"/>
</dbReference>
<keyword evidence="5" id="KW-1185">Reference proteome</keyword>
<dbReference type="NCBIfam" id="TIGR00254">
    <property type="entry name" value="GGDEF"/>
    <property type="match status" value="1"/>
</dbReference>
<dbReference type="FunFam" id="3.20.20.450:FF:000001">
    <property type="entry name" value="Cyclic di-GMP phosphodiesterase yahA"/>
    <property type="match status" value="1"/>
</dbReference>
<dbReference type="InterPro" id="IPR035919">
    <property type="entry name" value="EAL_sf"/>
</dbReference>
<keyword evidence="1" id="KW-0472">Membrane</keyword>
<feature type="transmembrane region" description="Helical" evidence="1">
    <location>
        <begin position="82"/>
        <end position="111"/>
    </location>
</feature>
<gene>
    <name evidence="4" type="ORF">KGA66_01995</name>
</gene>
<dbReference type="InterPro" id="IPR000160">
    <property type="entry name" value="GGDEF_dom"/>
</dbReference>
<keyword evidence="1" id="KW-1133">Transmembrane helix</keyword>
<feature type="transmembrane region" description="Helical" evidence="1">
    <location>
        <begin position="157"/>
        <end position="178"/>
    </location>
</feature>
<evidence type="ECO:0000259" key="2">
    <source>
        <dbReference type="PROSITE" id="PS50883"/>
    </source>
</evidence>
<dbReference type="InterPro" id="IPR043128">
    <property type="entry name" value="Rev_trsase/Diguanyl_cyclase"/>
</dbReference>
<reference evidence="4" key="1">
    <citation type="submission" date="2021-04" db="EMBL/GenBank/DDBJ databases">
        <title>Genome based classification of Actinospica acidithermotolerans sp. nov., an actinobacterium isolated from an Indonesian hot spring.</title>
        <authorList>
            <person name="Kusuma A.B."/>
            <person name="Putra K.E."/>
            <person name="Nafisah S."/>
            <person name="Loh J."/>
            <person name="Nouioui I."/>
            <person name="Goodfellow M."/>
        </authorList>
    </citation>
    <scope>NUCLEOTIDE SEQUENCE</scope>
    <source>
        <strain evidence="4">DSM 45618</strain>
    </source>
</reference>
<dbReference type="SMART" id="SM00052">
    <property type="entry name" value="EAL"/>
    <property type="match status" value="1"/>
</dbReference>
<dbReference type="EMBL" id="JAGSXH010000004">
    <property type="protein sequence ID" value="MBS2961803.1"/>
    <property type="molecule type" value="Genomic_DNA"/>
</dbReference>
<proteinExistence type="predicted"/>
<dbReference type="PANTHER" id="PTHR44757">
    <property type="entry name" value="DIGUANYLATE CYCLASE DGCP"/>
    <property type="match status" value="1"/>
</dbReference>
<keyword evidence="1" id="KW-0812">Transmembrane</keyword>
<name>A0A8J7WI99_9ACTN</name>
<dbReference type="Pfam" id="PF00990">
    <property type="entry name" value="GGDEF"/>
    <property type="match status" value="1"/>
</dbReference>
<dbReference type="Pfam" id="PF00563">
    <property type="entry name" value="EAL"/>
    <property type="match status" value="1"/>
</dbReference>
<dbReference type="Proteomes" id="UP000677913">
    <property type="component" value="Unassembled WGS sequence"/>
</dbReference>
<feature type="domain" description="GGDEF" evidence="3">
    <location>
        <begin position="276"/>
        <end position="408"/>
    </location>
</feature>
<evidence type="ECO:0000256" key="1">
    <source>
        <dbReference type="SAM" id="Phobius"/>
    </source>
</evidence>
<dbReference type="CDD" id="cd01949">
    <property type="entry name" value="GGDEF"/>
    <property type="match status" value="1"/>
</dbReference>
<dbReference type="PANTHER" id="PTHR44757:SF2">
    <property type="entry name" value="BIOFILM ARCHITECTURE MAINTENANCE PROTEIN MBAA"/>
    <property type="match status" value="1"/>
</dbReference>
<sequence length="681" mass="73318">MAQAVHRTDAVARPLAFRAYLLLTNVAGACVIGYAAARVIQDLNSGHLRGSGAAWLLGLLVVVGELRPVLARHEHDGSTTAVAFSLALLSLCGWHAAALAQGAAVVVCAVVNRHSWWRTTFNVTQYAVSLALGGLVFGLFFQHPLQIGDALGWHRSLALLAAGIVYATANHLFVWAALSLSSGVPLPDLIRREAVHQVKATGAMVALAPLVASVALSDPGLLPFFVPVLLIVHGNAEVGRERDWESSHDELTELPNRKMLREHGEQALAEAARTGRHVALLLLDLDRFKEVNDTLGHLTGDELLRVVAERLGCAVGAGETVARLGGDEFAVLLPNVPDELAAVEAAHRLAEIFQDPFPLHGITLDLEASVGVALYPDHAEEFEQLLQRADVAMYLAKKSRSVVACYEAGRDLNTPDRLALLGDLRRALEAGEVQLHYQPKVAFATGQVVGFEGLVRWQHATRGAVNPEEFVELAEQTGLMPKLTAYVVDQALAQVARWWRSGLAVPVAVNVSMRDIHWPGFVPAIQAGLLKYGVPPTALQLEITERVLLEDPQRAAATLGGLEALGVRLSLDDFGTGYSSLVLLRKIPVNEIKIDKSFVARLAHDPEDAAIVRSTVDLAHSLGLHVVAEGVEDDVTWDRLAALGCDAAQGWLLAKALPAPEATRWLNGRSAGPERESYLVR</sequence>
<dbReference type="InterPro" id="IPR001633">
    <property type="entry name" value="EAL_dom"/>
</dbReference>